<evidence type="ECO:0000313" key="3">
    <source>
        <dbReference type="Proteomes" id="UP001633002"/>
    </source>
</evidence>
<dbReference type="Proteomes" id="UP001633002">
    <property type="component" value="Unassembled WGS sequence"/>
</dbReference>
<sequence>MLRTCCCELLSKNSTKSFAIWKSSKDFALPRSPSSIGSVGAEGMLACFASSAQFIASRCQLHRLDDYPQFFAISTTGIKLPSYSTLRKSQTSPLSKSSYSKLSYATRAMAEAGEPAVPLIVVYVTVPNKETATSLATSIVTNKLAACVSQIPGITSTYVWEGKVETEQEILLMIKTRRALLDSLTAHVKSNHPYTVPEVIATPILGGNDSYMKWVVENTQKADELKAVDSTQADDIHPTT</sequence>
<protein>
    <recommendedName>
        <fullName evidence="4">Protein CutA, chloroplastic</fullName>
    </recommendedName>
</protein>
<dbReference type="EMBL" id="JBJQOH010000004">
    <property type="protein sequence ID" value="KAL3690083.1"/>
    <property type="molecule type" value="Genomic_DNA"/>
</dbReference>
<comment type="caution">
    <text evidence="2">The sequence shown here is derived from an EMBL/GenBank/DDBJ whole genome shotgun (WGS) entry which is preliminary data.</text>
</comment>
<dbReference type="PANTHER" id="PTHR23419">
    <property type="entry name" value="DIVALENT CATION TOLERANCE CUTA-RELATED"/>
    <property type="match status" value="1"/>
</dbReference>
<proteinExistence type="inferred from homology"/>
<organism evidence="2 3">
    <name type="scientific">Riccia sorocarpa</name>
    <dbReference type="NCBI Taxonomy" id="122646"/>
    <lineage>
        <taxon>Eukaryota</taxon>
        <taxon>Viridiplantae</taxon>
        <taxon>Streptophyta</taxon>
        <taxon>Embryophyta</taxon>
        <taxon>Marchantiophyta</taxon>
        <taxon>Marchantiopsida</taxon>
        <taxon>Marchantiidae</taxon>
        <taxon>Marchantiales</taxon>
        <taxon>Ricciaceae</taxon>
        <taxon>Riccia</taxon>
    </lineage>
</organism>
<dbReference type="Pfam" id="PF03091">
    <property type="entry name" value="CutA1"/>
    <property type="match status" value="1"/>
</dbReference>
<name>A0ABD3HFB8_9MARC</name>
<evidence type="ECO:0008006" key="4">
    <source>
        <dbReference type="Google" id="ProtNLM"/>
    </source>
</evidence>
<dbReference type="SUPFAM" id="SSF54913">
    <property type="entry name" value="GlnB-like"/>
    <property type="match status" value="1"/>
</dbReference>
<keyword evidence="3" id="KW-1185">Reference proteome</keyword>
<dbReference type="PANTHER" id="PTHR23419:SF8">
    <property type="entry name" value="FI09726P"/>
    <property type="match status" value="1"/>
</dbReference>
<dbReference type="InterPro" id="IPR004323">
    <property type="entry name" value="Ion_tolerance_CutA"/>
</dbReference>
<dbReference type="AlphaFoldDB" id="A0ABD3HFB8"/>
<accession>A0ABD3HFB8</accession>
<reference evidence="2 3" key="1">
    <citation type="submission" date="2024-09" db="EMBL/GenBank/DDBJ databases">
        <title>Chromosome-scale assembly of Riccia sorocarpa.</title>
        <authorList>
            <person name="Paukszto L."/>
        </authorList>
    </citation>
    <scope>NUCLEOTIDE SEQUENCE [LARGE SCALE GENOMIC DNA]</scope>
    <source>
        <strain evidence="2">LP-2024</strain>
        <tissue evidence="2">Aerial parts of the thallus</tissue>
    </source>
</reference>
<gene>
    <name evidence="2" type="ORF">R1sor_016392</name>
</gene>
<dbReference type="InterPro" id="IPR015867">
    <property type="entry name" value="N-reg_PII/ATP_PRibTrfase_C"/>
</dbReference>
<dbReference type="Gene3D" id="3.30.70.120">
    <property type="match status" value="1"/>
</dbReference>
<comment type="similarity">
    <text evidence="1">Belongs to the CutA family.</text>
</comment>
<evidence type="ECO:0000256" key="1">
    <source>
        <dbReference type="ARBA" id="ARBA00010169"/>
    </source>
</evidence>
<dbReference type="InterPro" id="IPR011322">
    <property type="entry name" value="N-reg_PII-like_a/b"/>
</dbReference>
<evidence type="ECO:0000313" key="2">
    <source>
        <dbReference type="EMBL" id="KAL3690083.1"/>
    </source>
</evidence>